<dbReference type="InParanoid" id="A0A1Z5JLX4"/>
<dbReference type="AlphaFoldDB" id="A0A1Z5JLX4"/>
<dbReference type="GO" id="GO:0005635">
    <property type="term" value="C:nuclear envelope"/>
    <property type="evidence" value="ECO:0007669"/>
    <property type="project" value="TreeGrafter"/>
</dbReference>
<protein>
    <recommendedName>
        <fullName evidence="8">Importin N-terminal domain-containing protein</fullName>
    </recommendedName>
</protein>
<dbReference type="GO" id="GO:0005049">
    <property type="term" value="F:nuclear export signal receptor activity"/>
    <property type="evidence" value="ECO:0007669"/>
    <property type="project" value="TreeGrafter"/>
</dbReference>
<comment type="caution">
    <text evidence="9">The sequence shown here is derived from an EMBL/GenBank/DDBJ whole genome shotgun (WGS) entry which is preliminary data.</text>
</comment>
<organism evidence="9 10">
    <name type="scientific">Fistulifera solaris</name>
    <name type="common">Oleaginous diatom</name>
    <dbReference type="NCBI Taxonomy" id="1519565"/>
    <lineage>
        <taxon>Eukaryota</taxon>
        <taxon>Sar</taxon>
        <taxon>Stramenopiles</taxon>
        <taxon>Ochrophyta</taxon>
        <taxon>Bacillariophyta</taxon>
        <taxon>Bacillariophyceae</taxon>
        <taxon>Bacillariophycidae</taxon>
        <taxon>Naviculales</taxon>
        <taxon>Naviculaceae</taxon>
        <taxon>Fistulifera</taxon>
    </lineage>
</organism>
<evidence type="ECO:0000313" key="9">
    <source>
        <dbReference type="EMBL" id="GAX15015.1"/>
    </source>
</evidence>
<dbReference type="SMART" id="SM00913">
    <property type="entry name" value="IBN_N"/>
    <property type="match status" value="1"/>
</dbReference>
<dbReference type="GO" id="GO:0031267">
    <property type="term" value="F:small GTPase binding"/>
    <property type="evidence" value="ECO:0007669"/>
    <property type="project" value="InterPro"/>
</dbReference>
<dbReference type="OrthoDB" id="3268246at2759"/>
<keyword evidence="4" id="KW-0813">Transport</keyword>
<dbReference type="Gene3D" id="1.25.10.10">
    <property type="entry name" value="Leucine-rich Repeat Variant"/>
    <property type="match status" value="1"/>
</dbReference>
<dbReference type="Proteomes" id="UP000198406">
    <property type="component" value="Unassembled WGS sequence"/>
</dbReference>
<reference evidence="9 10" key="1">
    <citation type="journal article" date="2015" name="Plant Cell">
        <title>Oil accumulation by the oleaginous diatom Fistulifera solaris as revealed by the genome and transcriptome.</title>
        <authorList>
            <person name="Tanaka T."/>
            <person name="Maeda Y."/>
            <person name="Veluchamy A."/>
            <person name="Tanaka M."/>
            <person name="Abida H."/>
            <person name="Marechal E."/>
            <person name="Bowler C."/>
            <person name="Muto M."/>
            <person name="Sunaga Y."/>
            <person name="Tanaka M."/>
            <person name="Yoshino T."/>
            <person name="Taniguchi T."/>
            <person name="Fukuda Y."/>
            <person name="Nemoto M."/>
            <person name="Matsumoto M."/>
            <person name="Wong P.S."/>
            <person name="Aburatani S."/>
            <person name="Fujibuchi W."/>
        </authorList>
    </citation>
    <scope>NUCLEOTIDE SEQUENCE [LARGE SCALE GENOMIC DNA]</scope>
    <source>
        <strain evidence="9 10">JPCC DA0580</strain>
    </source>
</reference>
<feature type="domain" description="Importin N-terminal" evidence="8">
    <location>
        <begin position="29"/>
        <end position="106"/>
    </location>
</feature>
<dbReference type="InterPro" id="IPR005043">
    <property type="entry name" value="XPO2_C"/>
</dbReference>
<evidence type="ECO:0000256" key="5">
    <source>
        <dbReference type="ARBA" id="ARBA00022490"/>
    </source>
</evidence>
<dbReference type="InterPro" id="IPR001494">
    <property type="entry name" value="Importin-beta_N"/>
</dbReference>
<evidence type="ECO:0000256" key="7">
    <source>
        <dbReference type="ARBA" id="ARBA00023242"/>
    </source>
</evidence>
<dbReference type="InterPro" id="IPR011989">
    <property type="entry name" value="ARM-like"/>
</dbReference>
<keyword evidence="10" id="KW-1185">Reference proteome</keyword>
<dbReference type="EMBL" id="BDSP01000087">
    <property type="protein sequence ID" value="GAX15015.1"/>
    <property type="molecule type" value="Genomic_DNA"/>
</dbReference>
<dbReference type="Pfam" id="PF08506">
    <property type="entry name" value="Cse1"/>
    <property type="match status" value="1"/>
</dbReference>
<dbReference type="PANTHER" id="PTHR10997">
    <property type="entry name" value="IMPORTIN-7, 8, 11"/>
    <property type="match status" value="1"/>
</dbReference>
<dbReference type="PROSITE" id="PS50166">
    <property type="entry name" value="IMPORTIN_B_NT"/>
    <property type="match status" value="1"/>
</dbReference>
<dbReference type="InterPro" id="IPR013713">
    <property type="entry name" value="XPO2_central"/>
</dbReference>
<dbReference type="PANTHER" id="PTHR10997:SF8">
    <property type="entry name" value="EXPORTIN-2"/>
    <property type="match status" value="1"/>
</dbReference>
<dbReference type="Pfam" id="PF03378">
    <property type="entry name" value="CAS_CSE1"/>
    <property type="match status" value="1"/>
</dbReference>
<evidence type="ECO:0000259" key="8">
    <source>
        <dbReference type="PROSITE" id="PS50166"/>
    </source>
</evidence>
<sequence>MANLITSSEDLSRVIAETLHHDNNTRKQAESLLTASQVTPGHPLRVLQLVASDASHVAIRQAAAVHFKNLIKKGWDVNREEGNDGIVIPDNDRVTIKTHLVQLMCTTPPQIQLQLTESISLIAKVDYPQKWDNLLGELVQQFNTNDPTVLMGVLKTADSIFNSFRYVQRSDALYAVIAYTLNGIQVPLLALFKKVGQGLEAVSNDAAQLKIYLECLSIMCRIFYSLNYQDLPEFFEDHMAEFMEEFTKYLKYNNPIVVDPDEENEPGPLDNLHSSVIEILHLYGSKDEEPFLPYLPSFLQLVWNLLTNVSPLPKQDLLANSSMKFLTMLVSREMHRGLFQDETALREIVKNTVIPNLRFRESDEERFEDHPREFLVTEVEGSHSESRRRCSQDLLKEICRKFETQVTAICMEHIGAMLNDYSSDPNNKWVSKDAAVHLMMSIAIRAESSAYGVSELNPGVNLMDFFQSQIVPELQDKNHNARPVVKATSLKFVSVFRHQFNKAQLLQLIPMITGHLGSPVVVVHTFSAYTIERILMTRENPQDVSKGFVVESGDIQAHLNVIFTALFAIIDNEELDVNDYVMKCVLRVLFTAGDSVTSVTKIVIEKLTGVLIRISKNPQNPQFNHYVFESIALLVRNVCSMNPQATEGFEPLLFEPFTTILQQDVMEFTPYVFQILAQLLEYRPAEAGLGHAYSQLWSPLLKPDIWEKRGNIPALVRLVQAYITKASSELLPQLNPILGVFQKLLSTKGSEASAFELLNSSLIHFPQEEMAARLPTIMKLILARLQEGKTPRLVVHVTHFFALFVGRFGGNVFCDCSNNIQPGLVTMLLIQIWLPRLKTDPPTQRVPAKVQVISLARLISETPVFLNDASGLQAFSDALSAATSILSSPTLKDHFDIKHDEIGDDVAYDNKFSNLIYASKAVEDPFKEVENPQDFFVKALHAVLSTHRQSIAPILQSMDPKLQSGLDSMFKQSGLTLA</sequence>
<name>A0A1Z5JLX4_FISSO</name>
<dbReference type="SUPFAM" id="SSF48371">
    <property type="entry name" value="ARM repeat"/>
    <property type="match status" value="1"/>
</dbReference>
<evidence type="ECO:0000256" key="4">
    <source>
        <dbReference type="ARBA" id="ARBA00022448"/>
    </source>
</evidence>
<comment type="subcellular location">
    <subcellularLocation>
        <location evidence="2">Cytoplasm</location>
    </subcellularLocation>
    <subcellularLocation>
        <location evidence="1">Nucleus</location>
    </subcellularLocation>
</comment>
<gene>
    <name evidence="9" type="ORF">FisN_12Lh289</name>
</gene>
<comment type="similarity">
    <text evidence="3">Belongs to the XPO2/CSE1 family.</text>
</comment>
<dbReference type="Pfam" id="PF03810">
    <property type="entry name" value="IBN_N"/>
    <property type="match status" value="1"/>
</dbReference>
<dbReference type="GO" id="GO:0006611">
    <property type="term" value="P:protein export from nucleus"/>
    <property type="evidence" value="ECO:0007669"/>
    <property type="project" value="TreeGrafter"/>
</dbReference>
<dbReference type="GO" id="GO:0006606">
    <property type="term" value="P:protein import into nucleus"/>
    <property type="evidence" value="ECO:0007669"/>
    <property type="project" value="TreeGrafter"/>
</dbReference>
<evidence type="ECO:0000256" key="3">
    <source>
        <dbReference type="ARBA" id="ARBA00008669"/>
    </source>
</evidence>
<proteinExistence type="inferred from homology"/>
<dbReference type="InterPro" id="IPR016024">
    <property type="entry name" value="ARM-type_fold"/>
</dbReference>
<evidence type="ECO:0000256" key="2">
    <source>
        <dbReference type="ARBA" id="ARBA00004496"/>
    </source>
</evidence>
<keyword evidence="6" id="KW-0653">Protein transport</keyword>
<keyword evidence="7" id="KW-0539">Nucleus</keyword>
<evidence type="ECO:0000256" key="1">
    <source>
        <dbReference type="ARBA" id="ARBA00004123"/>
    </source>
</evidence>
<dbReference type="GO" id="GO:0005829">
    <property type="term" value="C:cytosol"/>
    <property type="evidence" value="ECO:0007669"/>
    <property type="project" value="TreeGrafter"/>
</dbReference>
<keyword evidence="5" id="KW-0963">Cytoplasm</keyword>
<accession>A0A1Z5JLX4</accession>
<evidence type="ECO:0000256" key="6">
    <source>
        <dbReference type="ARBA" id="ARBA00022927"/>
    </source>
</evidence>
<evidence type="ECO:0000313" key="10">
    <source>
        <dbReference type="Proteomes" id="UP000198406"/>
    </source>
</evidence>